<dbReference type="InterPro" id="IPR029060">
    <property type="entry name" value="PIN-like_dom_sf"/>
</dbReference>
<dbReference type="Proteomes" id="UP001194580">
    <property type="component" value="Unassembled WGS sequence"/>
</dbReference>
<protein>
    <submittedName>
        <fullName evidence="1">Uncharacterized protein</fullName>
    </submittedName>
</protein>
<proteinExistence type="predicted"/>
<comment type="caution">
    <text evidence="1">The sequence shown here is derived from an EMBL/GenBank/DDBJ whole genome shotgun (WGS) entry which is preliminary data.</text>
</comment>
<organism evidence="1 2">
    <name type="scientific">Linnemannia exigua</name>
    <dbReference type="NCBI Taxonomy" id="604196"/>
    <lineage>
        <taxon>Eukaryota</taxon>
        <taxon>Fungi</taxon>
        <taxon>Fungi incertae sedis</taxon>
        <taxon>Mucoromycota</taxon>
        <taxon>Mortierellomycotina</taxon>
        <taxon>Mortierellomycetes</taxon>
        <taxon>Mortierellales</taxon>
        <taxon>Mortierellaceae</taxon>
        <taxon>Linnemannia</taxon>
    </lineage>
</organism>
<sequence length="166" mass="18969">MSRWMSWAASSPASNTRARIALGRQLMPWSTIVSRSWLPPLISELYFDGASSMEKEATHNEREKAQSKAEKLADEKISKFEARVNNGQRIRKQDFVGIKSQLSKVFRWDKEDRLSFIKYLRSQQWTVKESPFEADVHIANDCVPGDIVISGDSDLIIHPTVMDALQ</sequence>
<keyword evidence="2" id="KW-1185">Reference proteome</keyword>
<gene>
    <name evidence="1" type="ORF">BGZ95_010664</name>
</gene>
<reference evidence="1" key="1">
    <citation type="journal article" date="2020" name="Fungal Divers.">
        <title>Resolving the Mortierellaceae phylogeny through synthesis of multi-gene phylogenetics and phylogenomics.</title>
        <authorList>
            <person name="Vandepol N."/>
            <person name="Liber J."/>
            <person name="Desiro A."/>
            <person name="Na H."/>
            <person name="Kennedy M."/>
            <person name="Barry K."/>
            <person name="Grigoriev I.V."/>
            <person name="Miller A.N."/>
            <person name="O'Donnell K."/>
            <person name="Stajich J.E."/>
            <person name="Bonito G."/>
        </authorList>
    </citation>
    <scope>NUCLEOTIDE SEQUENCE</scope>
    <source>
        <strain evidence="1">NRRL 28262</strain>
    </source>
</reference>
<dbReference type="SUPFAM" id="SSF88723">
    <property type="entry name" value="PIN domain-like"/>
    <property type="match status" value="1"/>
</dbReference>
<evidence type="ECO:0000313" key="2">
    <source>
        <dbReference type="Proteomes" id="UP001194580"/>
    </source>
</evidence>
<dbReference type="EMBL" id="JAAAIL010000731">
    <property type="protein sequence ID" value="KAG0273533.1"/>
    <property type="molecule type" value="Genomic_DNA"/>
</dbReference>
<accession>A0AAD4DBM9</accession>
<dbReference type="AlphaFoldDB" id="A0AAD4DBM9"/>
<name>A0AAD4DBM9_9FUNG</name>
<dbReference type="Gene3D" id="3.40.50.1010">
    <property type="entry name" value="5'-nuclease"/>
    <property type="match status" value="1"/>
</dbReference>
<evidence type="ECO:0000313" key="1">
    <source>
        <dbReference type="EMBL" id="KAG0273533.1"/>
    </source>
</evidence>